<dbReference type="GO" id="GO:0006260">
    <property type="term" value="P:DNA replication"/>
    <property type="evidence" value="ECO:0007669"/>
    <property type="project" value="InterPro"/>
</dbReference>
<dbReference type="InterPro" id="IPR000424">
    <property type="entry name" value="Primosome_PriB/ssb"/>
</dbReference>
<evidence type="ECO:0000313" key="5">
    <source>
        <dbReference type="Proteomes" id="UP001224428"/>
    </source>
</evidence>
<dbReference type="RefSeq" id="WP_283827159.1">
    <property type="nucleotide sequence ID" value="NZ_JASDDP010000010.1"/>
</dbReference>
<evidence type="ECO:0000256" key="1">
    <source>
        <dbReference type="ARBA" id="ARBA00023125"/>
    </source>
</evidence>
<evidence type="ECO:0000256" key="3">
    <source>
        <dbReference type="RuleBase" id="RU000524"/>
    </source>
</evidence>
<evidence type="ECO:0000256" key="2">
    <source>
        <dbReference type="PIRNR" id="PIRNR002070"/>
    </source>
</evidence>
<proteinExistence type="predicted"/>
<dbReference type="SUPFAM" id="SSF50249">
    <property type="entry name" value="Nucleic acid-binding proteins"/>
    <property type="match status" value="1"/>
</dbReference>
<evidence type="ECO:0000313" key="4">
    <source>
        <dbReference type="EMBL" id="MDJ1645641.1"/>
    </source>
</evidence>
<dbReference type="PANTHER" id="PTHR10302:SF0">
    <property type="entry name" value="SINGLE-STRANDED DNA-BINDING PROTEIN, MITOCHONDRIAL"/>
    <property type="match status" value="1"/>
</dbReference>
<name>A0AAJ1PSB4_9MOLU</name>
<dbReference type="InterPro" id="IPR012340">
    <property type="entry name" value="NA-bd_OB-fold"/>
</dbReference>
<dbReference type="CDD" id="cd04496">
    <property type="entry name" value="SSB_OBF"/>
    <property type="match status" value="1"/>
</dbReference>
<dbReference type="NCBIfam" id="TIGR00621">
    <property type="entry name" value="ssb"/>
    <property type="match status" value="1"/>
</dbReference>
<dbReference type="PROSITE" id="PS50935">
    <property type="entry name" value="SSB"/>
    <property type="match status" value="1"/>
</dbReference>
<keyword evidence="1 2" id="KW-0238">DNA-binding</keyword>
<dbReference type="AlphaFoldDB" id="A0AAJ1PSB4"/>
<dbReference type="PIRSF" id="PIRSF002070">
    <property type="entry name" value="SSB"/>
    <property type="match status" value="1"/>
</dbReference>
<dbReference type="Proteomes" id="UP001224428">
    <property type="component" value="Unassembled WGS sequence"/>
</dbReference>
<reference evidence="4" key="1">
    <citation type="submission" date="2023-05" db="EMBL/GenBank/DDBJ databases">
        <title>Mycoplasma phocimorsus sp. nov., isolated from Scandinavian patients with seal finger or septic arthritis after contact with seals.</title>
        <authorList>
            <person name="Skafte-Holm A."/>
            <person name="Pedersen T.R."/>
            <person name="Froelund M."/>
            <person name="Stegger M."/>
            <person name="Qvortrup K."/>
            <person name="Michaels D.L."/>
            <person name="Brown D.R."/>
            <person name="Jensen J.S."/>
        </authorList>
    </citation>
    <scope>NUCLEOTIDE SEQUENCE</scope>
    <source>
        <strain evidence="4">M5725</strain>
    </source>
</reference>
<dbReference type="GO" id="GO:0003697">
    <property type="term" value="F:single-stranded DNA binding"/>
    <property type="evidence" value="ECO:0007669"/>
    <property type="project" value="InterPro"/>
</dbReference>
<keyword evidence="5" id="KW-1185">Reference proteome</keyword>
<dbReference type="GO" id="GO:0009295">
    <property type="term" value="C:nucleoid"/>
    <property type="evidence" value="ECO:0007669"/>
    <property type="project" value="TreeGrafter"/>
</dbReference>
<dbReference type="EMBL" id="JASDDP010000010">
    <property type="protein sequence ID" value="MDJ1645641.1"/>
    <property type="molecule type" value="Genomic_DNA"/>
</dbReference>
<comment type="caution">
    <text evidence="4">The sequence shown here is derived from an EMBL/GenBank/DDBJ whole genome shotgun (WGS) entry which is preliminary data.</text>
</comment>
<sequence length="145" mass="16643">MNKVLLIGRIASDIDYKQISDRKSIARARIAVERQMENNRSDYIPLTFWDSSADYVHKFVPKGTLVHIEGRYTTGSYIDKVTNKTIYTTDVTVDRIEILETKETVEKRKNNLKDHSIQSNAVDFSNSNIVFGEDLIELDTSDLPE</sequence>
<protein>
    <recommendedName>
        <fullName evidence="2 3">Single-stranded DNA-binding protein</fullName>
    </recommendedName>
</protein>
<dbReference type="InterPro" id="IPR011344">
    <property type="entry name" value="ssDNA-bd"/>
</dbReference>
<dbReference type="Gene3D" id="2.40.50.140">
    <property type="entry name" value="Nucleic acid-binding proteins"/>
    <property type="match status" value="1"/>
</dbReference>
<dbReference type="Pfam" id="PF00436">
    <property type="entry name" value="SSB"/>
    <property type="match status" value="1"/>
</dbReference>
<organism evidence="4 5">
    <name type="scientific">Mycoplasma phocimorsus</name>
    <dbReference type="NCBI Taxonomy" id="3045839"/>
    <lineage>
        <taxon>Bacteria</taxon>
        <taxon>Bacillati</taxon>
        <taxon>Mycoplasmatota</taxon>
        <taxon>Mollicutes</taxon>
        <taxon>Mycoplasmataceae</taxon>
        <taxon>Mycoplasma</taxon>
    </lineage>
</organism>
<accession>A0AAJ1PSB4</accession>
<gene>
    <name evidence="4" type="ORF">QLQ80_00860</name>
</gene>
<dbReference type="PANTHER" id="PTHR10302">
    <property type="entry name" value="SINGLE-STRANDED DNA-BINDING PROTEIN"/>
    <property type="match status" value="1"/>
</dbReference>